<sequence>MYQEETFDDPMPALPLDGDMSAQVSHNKIHPAVLAAITMGCITAFFALITWSMNICLLLRRIRKRDEEANAHDPPSGPNTFEPKAHEHVVTGPLVDGPSEEEPVSAPTQVTRHSEPILDVKKITARNFYDSRGCPAALVCPLVILPGPLPIILSCIGIMCRWSRGSKPNQERNDCSIQPDASGATQVQALSGAYQGEVETLKEPIPLAGVVARSERRGNGEDG</sequence>
<dbReference type="STRING" id="1573173.A0A167B118"/>
<evidence type="ECO:0000256" key="2">
    <source>
        <dbReference type="SAM" id="Phobius"/>
    </source>
</evidence>
<gene>
    <name evidence="3" type="ORF">CI238_09167</name>
</gene>
<feature type="transmembrane region" description="Helical" evidence="2">
    <location>
        <begin position="33"/>
        <end position="59"/>
    </location>
</feature>
<protein>
    <submittedName>
        <fullName evidence="3">Fad dependent oxidoreductase</fullName>
    </submittedName>
</protein>
<evidence type="ECO:0000256" key="1">
    <source>
        <dbReference type="SAM" id="MobiDB-lite"/>
    </source>
</evidence>
<keyword evidence="2" id="KW-0472">Membrane</keyword>
<name>A0A167B118_COLIC</name>
<proteinExistence type="predicted"/>
<dbReference type="Proteomes" id="UP000076584">
    <property type="component" value="Unassembled WGS sequence"/>
</dbReference>
<organism evidence="3 4">
    <name type="scientific">Colletotrichum incanum</name>
    <name type="common">Soybean anthracnose fungus</name>
    <dbReference type="NCBI Taxonomy" id="1573173"/>
    <lineage>
        <taxon>Eukaryota</taxon>
        <taxon>Fungi</taxon>
        <taxon>Dikarya</taxon>
        <taxon>Ascomycota</taxon>
        <taxon>Pezizomycotina</taxon>
        <taxon>Sordariomycetes</taxon>
        <taxon>Hypocreomycetidae</taxon>
        <taxon>Glomerellales</taxon>
        <taxon>Glomerellaceae</taxon>
        <taxon>Colletotrichum</taxon>
        <taxon>Colletotrichum spaethianum species complex</taxon>
    </lineage>
</organism>
<dbReference type="AlphaFoldDB" id="A0A167B118"/>
<evidence type="ECO:0000313" key="3">
    <source>
        <dbReference type="EMBL" id="KZL80763.1"/>
    </source>
</evidence>
<feature type="region of interest" description="Disordered" evidence="1">
    <location>
        <begin position="90"/>
        <end position="112"/>
    </location>
</feature>
<dbReference type="EMBL" id="LFIW01001810">
    <property type="protein sequence ID" value="KZL80763.1"/>
    <property type="molecule type" value="Genomic_DNA"/>
</dbReference>
<evidence type="ECO:0000313" key="4">
    <source>
        <dbReference type="Proteomes" id="UP000076584"/>
    </source>
</evidence>
<keyword evidence="2" id="KW-0812">Transmembrane</keyword>
<comment type="caution">
    <text evidence="3">The sequence shown here is derived from an EMBL/GenBank/DDBJ whole genome shotgun (WGS) entry which is preliminary data.</text>
</comment>
<keyword evidence="2" id="KW-1133">Transmembrane helix</keyword>
<keyword evidence="4" id="KW-1185">Reference proteome</keyword>
<feature type="transmembrane region" description="Helical" evidence="2">
    <location>
        <begin position="136"/>
        <end position="159"/>
    </location>
</feature>
<reference evidence="3 4" key="1">
    <citation type="submission" date="2015-06" db="EMBL/GenBank/DDBJ databases">
        <title>Survival trade-offs in plant roots during colonization by closely related pathogenic and mutualistic fungi.</title>
        <authorList>
            <person name="Hacquard S."/>
            <person name="Kracher B."/>
            <person name="Hiruma K."/>
            <person name="Weinman A."/>
            <person name="Muench P."/>
            <person name="Garrido Oter R."/>
            <person name="Ver Loren van Themaat E."/>
            <person name="Dallerey J.-F."/>
            <person name="Damm U."/>
            <person name="Henrissat B."/>
            <person name="Lespinet O."/>
            <person name="Thon M."/>
            <person name="Kemen E."/>
            <person name="McHardy A.C."/>
            <person name="Schulze-Lefert P."/>
            <person name="O'Connell R.J."/>
        </authorList>
    </citation>
    <scope>NUCLEOTIDE SEQUENCE [LARGE SCALE GENOMIC DNA]</scope>
    <source>
        <strain evidence="3 4">MAFF 238704</strain>
    </source>
</reference>
<accession>A0A167B118</accession>